<dbReference type="EMBL" id="JBIYSL010000005">
    <property type="protein sequence ID" value="MFK0524804.1"/>
    <property type="molecule type" value="Genomic_DNA"/>
</dbReference>
<proteinExistence type="predicted"/>
<evidence type="ECO:0000313" key="2">
    <source>
        <dbReference type="Proteomes" id="UP001618531"/>
    </source>
</evidence>
<sequence>MDEMKVQEIYVMQGEECRIDKASEGILNESHVVVGPAKIVVANGHFVSKEEVTMEERFELVAAAIKGLKRHQWSRITQHIDMTYNSKAADVRIDDSELLKINLQKEFGLISPSKAIEAFKKAAEESQKEK</sequence>
<accession>A0ABW8HYN7</accession>
<reference evidence="1 2" key="1">
    <citation type="submission" date="2024-11" db="EMBL/GenBank/DDBJ databases">
        <title>Identification and Characterization of a Novel Fosfomycin Bacillithiol Transferase FosB8 in Paenibacillus illinoisensis.</title>
        <authorList>
            <person name="Lu W."/>
        </authorList>
    </citation>
    <scope>NUCLEOTIDE SEQUENCE [LARGE SCALE GENOMIC DNA]</scope>
    <source>
        <strain evidence="1 2">WP77</strain>
    </source>
</reference>
<gene>
    <name evidence="1" type="ORF">ACINKY_21625</name>
</gene>
<evidence type="ECO:0000313" key="1">
    <source>
        <dbReference type="EMBL" id="MFK0524804.1"/>
    </source>
</evidence>
<organism evidence="1 2">
    <name type="scientific">Paenibacillus illinoisensis</name>
    <dbReference type="NCBI Taxonomy" id="59845"/>
    <lineage>
        <taxon>Bacteria</taxon>
        <taxon>Bacillati</taxon>
        <taxon>Bacillota</taxon>
        <taxon>Bacilli</taxon>
        <taxon>Bacillales</taxon>
        <taxon>Paenibacillaceae</taxon>
        <taxon>Paenibacillus</taxon>
    </lineage>
</organism>
<protein>
    <submittedName>
        <fullName evidence="1">Uncharacterized protein</fullName>
    </submittedName>
</protein>
<dbReference type="Proteomes" id="UP001618531">
    <property type="component" value="Unassembled WGS sequence"/>
</dbReference>
<keyword evidence="2" id="KW-1185">Reference proteome</keyword>
<comment type="caution">
    <text evidence="1">The sequence shown here is derived from an EMBL/GenBank/DDBJ whole genome shotgun (WGS) entry which is preliminary data.</text>
</comment>
<name>A0ABW8HYN7_9BACL</name>